<proteinExistence type="predicted"/>
<sequence length="86" mass="8754">MSRDAAAKQMTLRACVTLPPKPRSEFLLPPELLLKIVARSDATTLVRSQTDDATEEADKAATAGNTDGDGGGGQGGEAGGGIARTV</sequence>
<reference evidence="4" key="3">
    <citation type="journal article" date="2005" name="Nature">
        <title>The map-based sequence of the rice genome.</title>
        <authorList>
            <consortium name="International rice genome sequencing project (IRGSP)"/>
            <person name="Matsumoto T."/>
            <person name="Wu J."/>
            <person name="Kanamori H."/>
            <person name="Katayose Y."/>
            <person name="Fujisawa M."/>
            <person name="Namiki N."/>
            <person name="Mizuno H."/>
            <person name="Yamamoto K."/>
            <person name="Antonio B.A."/>
            <person name="Baba T."/>
            <person name="Sakata K."/>
            <person name="Nagamura Y."/>
            <person name="Aoki H."/>
            <person name="Arikawa K."/>
            <person name="Arita K."/>
            <person name="Bito T."/>
            <person name="Chiden Y."/>
            <person name="Fujitsuka N."/>
            <person name="Fukunaka R."/>
            <person name="Hamada M."/>
            <person name="Harada C."/>
            <person name="Hayashi A."/>
            <person name="Hijishita S."/>
            <person name="Honda M."/>
            <person name="Hosokawa S."/>
            <person name="Ichikawa Y."/>
            <person name="Idonuma A."/>
            <person name="Iijima M."/>
            <person name="Ikeda M."/>
            <person name="Ikeno M."/>
            <person name="Ito K."/>
            <person name="Ito S."/>
            <person name="Ito T."/>
            <person name="Ito Y."/>
            <person name="Ito Y."/>
            <person name="Iwabuchi A."/>
            <person name="Kamiya K."/>
            <person name="Karasawa W."/>
            <person name="Kurita K."/>
            <person name="Katagiri S."/>
            <person name="Kikuta A."/>
            <person name="Kobayashi H."/>
            <person name="Kobayashi N."/>
            <person name="Machita K."/>
            <person name="Maehara T."/>
            <person name="Masukawa M."/>
            <person name="Mizubayashi T."/>
            <person name="Mukai Y."/>
            <person name="Nagasaki H."/>
            <person name="Nagata Y."/>
            <person name="Naito S."/>
            <person name="Nakashima M."/>
            <person name="Nakama Y."/>
            <person name="Nakamichi Y."/>
            <person name="Nakamura M."/>
            <person name="Meguro A."/>
            <person name="Negishi M."/>
            <person name="Ohta I."/>
            <person name="Ohta T."/>
            <person name="Okamoto M."/>
            <person name="Ono N."/>
            <person name="Saji S."/>
            <person name="Sakaguchi M."/>
            <person name="Sakai K."/>
            <person name="Shibata M."/>
            <person name="Shimokawa T."/>
            <person name="Song J."/>
            <person name="Takazaki Y."/>
            <person name="Terasawa K."/>
            <person name="Tsugane M."/>
            <person name="Tsuji K."/>
            <person name="Ueda S."/>
            <person name="Waki K."/>
            <person name="Yamagata H."/>
            <person name="Yamamoto M."/>
            <person name="Yamamoto S."/>
            <person name="Yamane H."/>
            <person name="Yoshiki S."/>
            <person name="Yoshihara R."/>
            <person name="Yukawa K."/>
            <person name="Zhong H."/>
            <person name="Yano M."/>
            <person name="Yuan Q."/>
            <person name="Ouyang S."/>
            <person name="Liu J."/>
            <person name="Jones K.M."/>
            <person name="Gansberger K."/>
            <person name="Moffat K."/>
            <person name="Hill J."/>
            <person name="Bera J."/>
            <person name="Fadrosh D."/>
            <person name="Jin S."/>
            <person name="Johri S."/>
            <person name="Kim M."/>
            <person name="Overton L."/>
            <person name="Reardon M."/>
            <person name="Tsitrin T."/>
            <person name="Vuong H."/>
            <person name="Weaver B."/>
            <person name="Ciecko A."/>
            <person name="Tallon L."/>
            <person name="Jackson J."/>
            <person name="Pai G."/>
            <person name="Aken S.V."/>
            <person name="Utterback T."/>
            <person name="Reidmuller S."/>
            <person name="Feldblyum T."/>
            <person name="Hsiao J."/>
            <person name="Zismann V."/>
            <person name="Iobst S."/>
            <person name="de Vazeille A.R."/>
            <person name="Buell C.R."/>
            <person name="Ying K."/>
            <person name="Li Y."/>
            <person name="Lu T."/>
            <person name="Huang Y."/>
            <person name="Zhao Q."/>
            <person name="Feng Q."/>
            <person name="Zhang L."/>
            <person name="Zhu J."/>
            <person name="Weng Q."/>
            <person name="Mu J."/>
            <person name="Lu Y."/>
            <person name="Fan D."/>
            <person name="Liu Y."/>
            <person name="Guan J."/>
            <person name="Zhang Y."/>
            <person name="Yu S."/>
            <person name="Liu X."/>
            <person name="Zhang Y."/>
            <person name="Hong G."/>
            <person name="Han B."/>
            <person name="Choisne N."/>
            <person name="Demange N."/>
            <person name="Orjeda G."/>
            <person name="Samain S."/>
            <person name="Cattolico L."/>
            <person name="Pelletier E."/>
            <person name="Couloux A."/>
            <person name="Segurens B."/>
            <person name="Wincker P."/>
            <person name="D'Hont A."/>
            <person name="Scarpelli C."/>
            <person name="Weissenbach J."/>
            <person name="Salanoubat M."/>
            <person name="Quetier F."/>
            <person name="Yu Y."/>
            <person name="Kim H.R."/>
            <person name="Rambo T."/>
            <person name="Currie J."/>
            <person name="Collura K."/>
            <person name="Luo M."/>
            <person name="Yang T."/>
            <person name="Ammiraju J.S.S."/>
            <person name="Engler F."/>
            <person name="Soderlund C."/>
            <person name="Wing R.A."/>
            <person name="Palmer L.E."/>
            <person name="de la Bastide M."/>
            <person name="Spiegel L."/>
            <person name="Nascimento L."/>
            <person name="Zutavern T."/>
            <person name="O'Shaughnessy A."/>
            <person name="Dike S."/>
            <person name="Dedhia N."/>
            <person name="Preston R."/>
            <person name="Balija V."/>
            <person name="McCombie W.R."/>
            <person name="Chow T."/>
            <person name="Chen H."/>
            <person name="Chung M."/>
            <person name="Chen C."/>
            <person name="Shaw J."/>
            <person name="Wu H."/>
            <person name="Hsiao K."/>
            <person name="Chao Y."/>
            <person name="Chu M."/>
            <person name="Cheng C."/>
            <person name="Hour A."/>
            <person name="Lee P."/>
            <person name="Lin S."/>
            <person name="Lin Y."/>
            <person name="Liou J."/>
            <person name="Liu S."/>
            <person name="Hsing Y."/>
            <person name="Raghuvanshi S."/>
            <person name="Mohanty A."/>
            <person name="Bharti A.K."/>
            <person name="Gaur A."/>
            <person name="Gupta V."/>
            <person name="Kumar D."/>
            <person name="Ravi V."/>
            <person name="Vij S."/>
            <person name="Kapur A."/>
            <person name="Khurana P."/>
            <person name="Khurana P."/>
            <person name="Khurana J.P."/>
            <person name="Tyagi A.K."/>
            <person name="Gaikwad K."/>
            <person name="Singh A."/>
            <person name="Dalal V."/>
            <person name="Srivastava S."/>
            <person name="Dixit A."/>
            <person name="Pal A.K."/>
            <person name="Ghazi I.A."/>
            <person name="Yadav M."/>
            <person name="Pandit A."/>
            <person name="Bhargava A."/>
            <person name="Sureshbabu K."/>
            <person name="Batra K."/>
            <person name="Sharma T.R."/>
            <person name="Mohapatra T."/>
            <person name="Singh N.K."/>
            <person name="Messing J."/>
            <person name="Nelson A.B."/>
            <person name="Fuks G."/>
            <person name="Kavchok S."/>
            <person name="Keizer G."/>
            <person name="Linton E."/>
            <person name="Llaca V."/>
            <person name="Song R."/>
            <person name="Tanyolac B."/>
            <person name="Young S."/>
            <person name="Ho-Il K."/>
            <person name="Hahn J.H."/>
            <person name="Sangsakoo G."/>
            <person name="Vanavichit A."/>
            <person name="de Mattos Luiz.A.T."/>
            <person name="Zimmer P.D."/>
            <person name="Malone G."/>
            <person name="Dellagostin O."/>
            <person name="de Oliveira A.C."/>
            <person name="Bevan M."/>
            <person name="Bancroft I."/>
            <person name="Minx P."/>
            <person name="Cordum H."/>
            <person name="Wilson R."/>
            <person name="Cheng Z."/>
            <person name="Jin W."/>
            <person name="Jiang J."/>
            <person name="Leong S.A."/>
            <person name="Iwama H."/>
            <person name="Gojobori T."/>
            <person name="Itoh T."/>
            <person name="Niimura Y."/>
            <person name="Fujii Y."/>
            <person name="Habara T."/>
            <person name="Sakai H."/>
            <person name="Sato Y."/>
            <person name="Wilson G."/>
            <person name="Kumar K."/>
            <person name="McCouch S."/>
            <person name="Juretic N."/>
            <person name="Hoen D."/>
            <person name="Wright S."/>
            <person name="Bruskiewich R."/>
            <person name="Bureau T."/>
            <person name="Miyao A."/>
            <person name="Hirochika H."/>
            <person name="Nishikawa T."/>
            <person name="Kadowaki K."/>
            <person name="Sugiura M."/>
            <person name="Burr B."/>
            <person name="Sasaki T."/>
        </authorList>
    </citation>
    <scope>NUCLEOTIDE SEQUENCE [LARGE SCALE GENOMIC DNA]</scope>
    <source>
        <strain evidence="4">cv. Nipponbare</strain>
    </source>
</reference>
<reference evidence="4" key="4">
    <citation type="journal article" date="2008" name="Nucleic Acids Res.">
        <title>The rice annotation project database (RAP-DB): 2008 update.</title>
        <authorList>
            <consortium name="The rice annotation project (RAP)"/>
        </authorList>
    </citation>
    <scope>GENOME REANNOTATION</scope>
    <source>
        <strain evidence="4">cv. Nipponbare</strain>
    </source>
</reference>
<reference evidence="3" key="1">
    <citation type="submission" date="2002-09" db="EMBL/GenBank/DDBJ databases">
        <title>Oryza sativa nipponbare(GA3) genomic DNA, chromosome 9, BAC clone:OSJNBa0017I18.</title>
        <authorList>
            <person name="Sasaki T."/>
            <person name="Matsumoto T."/>
            <person name="Katayose Y."/>
        </authorList>
    </citation>
    <scope>NUCLEOTIDE SEQUENCE</scope>
</reference>
<dbReference type="EMBL" id="AP005724">
    <property type="protein sequence ID" value="BAD29194.1"/>
    <property type="molecule type" value="Genomic_DNA"/>
</dbReference>
<evidence type="ECO:0000256" key="1">
    <source>
        <dbReference type="SAM" id="MobiDB-lite"/>
    </source>
</evidence>
<reference evidence="2" key="2">
    <citation type="submission" date="2002-09" db="EMBL/GenBank/DDBJ databases">
        <title>Oryza sativa nipponbare(GA3) genomic DNA, chromosome 9, BAC clone:OSJNBb0095I04.</title>
        <authorList>
            <person name="Sasaki T."/>
            <person name="Matsumoto T."/>
            <person name="Katayose Y."/>
        </authorList>
    </citation>
    <scope>NUCLEOTIDE SEQUENCE</scope>
</reference>
<dbReference type="EMBL" id="AP005701">
    <property type="protein sequence ID" value="BAD29126.1"/>
    <property type="molecule type" value="Genomic_DNA"/>
</dbReference>
<evidence type="ECO:0000313" key="3">
    <source>
        <dbReference type="EMBL" id="BAD29194.1"/>
    </source>
</evidence>
<feature type="region of interest" description="Disordered" evidence="1">
    <location>
        <begin position="45"/>
        <end position="86"/>
    </location>
</feature>
<accession>Q6EQ76</accession>
<protein>
    <submittedName>
        <fullName evidence="3">Uncharacterized protein</fullName>
    </submittedName>
</protein>
<evidence type="ECO:0000313" key="2">
    <source>
        <dbReference type="EMBL" id="BAD29126.1"/>
    </source>
</evidence>
<gene>
    <name evidence="3" type="ORF">OSJNBa0017I18.5</name>
    <name evidence="2" type="ORF">OSJNBb0095I04.11</name>
</gene>
<evidence type="ECO:0000313" key="4">
    <source>
        <dbReference type="Proteomes" id="UP000000763"/>
    </source>
</evidence>
<name>Q6EQ76_ORYSJ</name>
<dbReference type="AlphaFoldDB" id="Q6EQ76"/>
<dbReference type="Proteomes" id="UP000000763">
    <property type="component" value="Chromosome 9"/>
</dbReference>
<feature type="compositionally biased region" description="Gly residues" evidence="1">
    <location>
        <begin position="67"/>
        <end position="86"/>
    </location>
</feature>
<organism evidence="3 4">
    <name type="scientific">Oryza sativa subsp. japonica</name>
    <name type="common">Rice</name>
    <dbReference type="NCBI Taxonomy" id="39947"/>
    <lineage>
        <taxon>Eukaryota</taxon>
        <taxon>Viridiplantae</taxon>
        <taxon>Streptophyta</taxon>
        <taxon>Embryophyta</taxon>
        <taxon>Tracheophyta</taxon>
        <taxon>Spermatophyta</taxon>
        <taxon>Magnoliopsida</taxon>
        <taxon>Liliopsida</taxon>
        <taxon>Poales</taxon>
        <taxon>Poaceae</taxon>
        <taxon>BOP clade</taxon>
        <taxon>Oryzoideae</taxon>
        <taxon>Oryzeae</taxon>
        <taxon>Oryzinae</taxon>
        <taxon>Oryza</taxon>
        <taxon>Oryza sativa</taxon>
    </lineage>
</organism>